<reference evidence="2 3" key="1">
    <citation type="submission" date="2017-11" db="EMBL/GenBank/DDBJ databases">
        <title>Genomic Encyclopedia of Archaeal and Bacterial Type Strains, Phase II (KMG-II): From Individual Species to Whole Genera.</title>
        <authorList>
            <person name="Goeker M."/>
        </authorList>
    </citation>
    <scope>NUCLEOTIDE SEQUENCE [LARGE SCALE GENOMIC DNA]</scope>
    <source>
        <strain evidence="2 3">DSM 27763</strain>
    </source>
</reference>
<organism evidence="2 3">
    <name type="scientific">Mumia flava</name>
    <dbReference type="NCBI Taxonomy" id="1348852"/>
    <lineage>
        <taxon>Bacteria</taxon>
        <taxon>Bacillati</taxon>
        <taxon>Actinomycetota</taxon>
        <taxon>Actinomycetes</taxon>
        <taxon>Propionibacteriales</taxon>
        <taxon>Nocardioidaceae</taxon>
        <taxon>Mumia</taxon>
    </lineage>
</organism>
<keyword evidence="3" id="KW-1185">Reference proteome</keyword>
<accession>A0A2M9BH23</accession>
<dbReference type="EMBL" id="PGEZ01000001">
    <property type="protein sequence ID" value="PJJ57246.1"/>
    <property type="molecule type" value="Genomic_DNA"/>
</dbReference>
<evidence type="ECO:0000256" key="1">
    <source>
        <dbReference type="SAM" id="MobiDB-lite"/>
    </source>
</evidence>
<name>A0A2M9BH23_9ACTN</name>
<sequence>MFPAVLGVTMFDAAAPDDDPGDDIYDDRISRLPDEPKPKRDVFTGKSGRRAPKPTTERDVDDLGSGARRG</sequence>
<dbReference type="Proteomes" id="UP000230842">
    <property type="component" value="Unassembled WGS sequence"/>
</dbReference>
<evidence type="ECO:0000313" key="3">
    <source>
        <dbReference type="Proteomes" id="UP000230842"/>
    </source>
</evidence>
<proteinExistence type="predicted"/>
<feature type="region of interest" description="Disordered" evidence="1">
    <location>
        <begin position="12"/>
        <end position="70"/>
    </location>
</feature>
<dbReference type="AlphaFoldDB" id="A0A2M9BH23"/>
<protein>
    <submittedName>
        <fullName evidence="2">Uncharacterized protein</fullName>
    </submittedName>
</protein>
<comment type="caution">
    <text evidence="2">The sequence shown here is derived from an EMBL/GenBank/DDBJ whole genome shotgun (WGS) entry which is preliminary data.</text>
</comment>
<feature type="compositionally biased region" description="Acidic residues" evidence="1">
    <location>
        <begin position="15"/>
        <end position="25"/>
    </location>
</feature>
<feature type="compositionally biased region" description="Basic and acidic residues" evidence="1">
    <location>
        <begin position="26"/>
        <end position="43"/>
    </location>
</feature>
<gene>
    <name evidence="2" type="ORF">CLV56_1473</name>
</gene>
<evidence type="ECO:0000313" key="2">
    <source>
        <dbReference type="EMBL" id="PJJ57246.1"/>
    </source>
</evidence>